<dbReference type="InterPro" id="IPR001893">
    <property type="entry name" value="Cys-rich_GLG1_repeat"/>
</dbReference>
<dbReference type="PANTHER" id="PTHR11884:SF1">
    <property type="entry name" value="GOLGI APPARATUS PROTEIN 1"/>
    <property type="match status" value="1"/>
</dbReference>
<proteinExistence type="predicted"/>
<sequence>VEMKDFHFSHEFKRACKDDARTHCKEAKSKVITIFLSRHDLVVCLSKKIRDAVIGEEEHVISDTCRKHLKIEKEIESENVEFDPVMMVKCMADIAKLCSKVTFGQAKVSLKIQW</sequence>
<reference evidence="1 2" key="1">
    <citation type="journal article" date="2018" name="Sci. Rep.">
        <title>Comparative analysis of the Pocillopora damicornis genome highlights role of immune system in coral evolution.</title>
        <authorList>
            <person name="Cunning R."/>
            <person name="Bay R.A."/>
            <person name="Gillette P."/>
            <person name="Baker A.C."/>
            <person name="Traylor-Knowles N."/>
        </authorList>
    </citation>
    <scope>NUCLEOTIDE SEQUENCE [LARGE SCALE GENOMIC DNA]</scope>
    <source>
        <strain evidence="1">RSMAS</strain>
        <tissue evidence="1">Whole animal</tissue>
    </source>
</reference>
<accession>A0A3M6U0K1</accession>
<gene>
    <name evidence="1" type="ORF">pdam_00024073</name>
</gene>
<organism evidence="1 2">
    <name type="scientific">Pocillopora damicornis</name>
    <name type="common">Cauliflower coral</name>
    <name type="synonym">Millepora damicornis</name>
    <dbReference type="NCBI Taxonomy" id="46731"/>
    <lineage>
        <taxon>Eukaryota</taxon>
        <taxon>Metazoa</taxon>
        <taxon>Cnidaria</taxon>
        <taxon>Anthozoa</taxon>
        <taxon>Hexacorallia</taxon>
        <taxon>Scleractinia</taxon>
        <taxon>Astrocoeniina</taxon>
        <taxon>Pocilloporidae</taxon>
        <taxon>Pocillopora</taxon>
    </lineage>
</organism>
<dbReference type="Proteomes" id="UP000275408">
    <property type="component" value="Unassembled WGS sequence"/>
</dbReference>
<dbReference type="InterPro" id="IPR039728">
    <property type="entry name" value="GLG1"/>
</dbReference>
<evidence type="ECO:0000313" key="2">
    <source>
        <dbReference type="Proteomes" id="UP000275408"/>
    </source>
</evidence>
<feature type="non-terminal residue" evidence="1">
    <location>
        <position position="1"/>
    </location>
</feature>
<keyword evidence="2" id="KW-1185">Reference proteome</keyword>
<dbReference type="Pfam" id="PF00839">
    <property type="entry name" value="Cys_rich_FGFR"/>
    <property type="match status" value="2"/>
</dbReference>
<dbReference type="STRING" id="46731.A0A3M6U0K1"/>
<name>A0A3M6U0K1_POCDA</name>
<dbReference type="EMBL" id="RCHS01002486">
    <property type="protein sequence ID" value="RMX47121.1"/>
    <property type="molecule type" value="Genomic_DNA"/>
</dbReference>
<dbReference type="OrthoDB" id="2015434at2759"/>
<dbReference type="PANTHER" id="PTHR11884">
    <property type="entry name" value="SELECTIN LIGAND RELATED"/>
    <property type="match status" value="1"/>
</dbReference>
<evidence type="ECO:0000313" key="1">
    <source>
        <dbReference type="EMBL" id="RMX47121.1"/>
    </source>
</evidence>
<comment type="caution">
    <text evidence="1">The sequence shown here is derived from an EMBL/GenBank/DDBJ whole genome shotgun (WGS) entry which is preliminary data.</text>
</comment>
<protein>
    <submittedName>
        <fullName evidence="1">Uncharacterized protein</fullName>
    </submittedName>
</protein>
<dbReference type="GO" id="GO:0016020">
    <property type="term" value="C:membrane"/>
    <property type="evidence" value="ECO:0007669"/>
    <property type="project" value="InterPro"/>
</dbReference>
<dbReference type="AlphaFoldDB" id="A0A3M6U0K1"/>